<organism evidence="2 3">
    <name type="scientific">Streptomyces brasiliscabiei</name>
    <dbReference type="NCBI Taxonomy" id="2736302"/>
    <lineage>
        <taxon>Bacteria</taxon>
        <taxon>Bacillati</taxon>
        <taxon>Actinomycetota</taxon>
        <taxon>Actinomycetes</taxon>
        <taxon>Kitasatosporales</taxon>
        <taxon>Streptomycetaceae</taxon>
        <taxon>Streptomyces</taxon>
    </lineage>
</organism>
<name>A0ABU8GMQ2_9ACTN</name>
<protein>
    <submittedName>
        <fullName evidence="2">DUF3592 domain-containing protein</fullName>
    </submittedName>
</protein>
<feature type="transmembrane region" description="Helical" evidence="1">
    <location>
        <begin position="103"/>
        <end position="121"/>
    </location>
</feature>
<keyword evidence="3" id="KW-1185">Reference proteome</keyword>
<evidence type="ECO:0000313" key="3">
    <source>
        <dbReference type="Proteomes" id="UP001365781"/>
    </source>
</evidence>
<dbReference type="EMBL" id="JBBAYM010000022">
    <property type="protein sequence ID" value="MEI5613390.1"/>
    <property type="molecule type" value="Genomic_DNA"/>
</dbReference>
<reference evidence="2 3" key="1">
    <citation type="submission" date="2024-03" db="EMBL/GenBank/DDBJ databases">
        <title>First Report of Pectobacterium brasiliscabiei causing potato scab in china.</title>
        <authorList>
            <person name="Handique U."/>
        </authorList>
    </citation>
    <scope>NUCLEOTIDE SEQUENCE [LARGE SCALE GENOMIC DNA]</scope>
    <source>
        <strain evidence="2 3">ZRIMU1503</strain>
    </source>
</reference>
<keyword evidence="1" id="KW-0812">Transmembrane</keyword>
<proteinExistence type="predicted"/>
<accession>A0ABU8GMQ2</accession>
<keyword evidence="1" id="KW-0472">Membrane</keyword>
<dbReference type="Proteomes" id="UP001365781">
    <property type="component" value="Unassembled WGS sequence"/>
</dbReference>
<comment type="caution">
    <text evidence="2">The sequence shown here is derived from an EMBL/GenBank/DDBJ whole genome shotgun (WGS) entry which is preliminary data.</text>
</comment>
<evidence type="ECO:0000256" key="1">
    <source>
        <dbReference type="SAM" id="Phobius"/>
    </source>
</evidence>
<sequence length="122" mass="12841">MIFTVLGAVLGRKELRMRRSGIRVTATVSERVFKPGVSTPSGVVVGYTSRDGTTLEVALTIPPDLPSVQVGEPMEVVYNPENLREVRRAAELDSVKRPGVNGFLLLGGALLVGAVVAVAAGL</sequence>
<evidence type="ECO:0000313" key="2">
    <source>
        <dbReference type="EMBL" id="MEI5613390.1"/>
    </source>
</evidence>
<dbReference type="RefSeq" id="WP_336542178.1">
    <property type="nucleotide sequence ID" value="NZ_JBBAYL010000011.1"/>
</dbReference>
<gene>
    <name evidence="2" type="ORF">WB403_30010</name>
</gene>
<keyword evidence="1" id="KW-1133">Transmembrane helix</keyword>